<reference evidence="3 4" key="1">
    <citation type="submission" date="2019-06" db="EMBL/GenBank/DDBJ databases">
        <title>Draft genome sequence of the filamentous fungus Phialemoniopsis curvata isolated from diesel fuel.</title>
        <authorList>
            <person name="Varaljay V.A."/>
            <person name="Lyon W.J."/>
            <person name="Crouch A.L."/>
            <person name="Drake C.E."/>
            <person name="Hollomon J.M."/>
            <person name="Nadeau L.J."/>
            <person name="Nunn H.S."/>
            <person name="Stevenson B.S."/>
            <person name="Bojanowski C.L."/>
            <person name="Crookes-Goodson W.J."/>
        </authorList>
    </citation>
    <scope>NUCLEOTIDE SEQUENCE [LARGE SCALE GENOMIC DNA]</scope>
    <source>
        <strain evidence="3 4">D216</strain>
    </source>
</reference>
<evidence type="ECO:0000259" key="2">
    <source>
        <dbReference type="PROSITE" id="PS52006"/>
    </source>
</evidence>
<organism evidence="3 4">
    <name type="scientific">Thyridium curvatum</name>
    <dbReference type="NCBI Taxonomy" id="1093900"/>
    <lineage>
        <taxon>Eukaryota</taxon>
        <taxon>Fungi</taxon>
        <taxon>Dikarya</taxon>
        <taxon>Ascomycota</taxon>
        <taxon>Pezizomycotina</taxon>
        <taxon>Sordariomycetes</taxon>
        <taxon>Sordariomycetidae</taxon>
        <taxon>Thyridiales</taxon>
        <taxon>Thyridiaceae</taxon>
        <taxon>Thyridium</taxon>
    </lineage>
</organism>
<evidence type="ECO:0000313" key="3">
    <source>
        <dbReference type="EMBL" id="TPX12740.1"/>
    </source>
</evidence>
<dbReference type="OrthoDB" id="10058186at2759"/>
<feature type="chain" id="PRO_5021304687" description="GH64 domain-containing protein" evidence="1">
    <location>
        <begin position="17"/>
        <end position="446"/>
    </location>
</feature>
<dbReference type="Gene3D" id="2.60.110.10">
    <property type="entry name" value="Thaumatin"/>
    <property type="match status" value="1"/>
</dbReference>
<feature type="signal peptide" evidence="1">
    <location>
        <begin position="1"/>
        <end position="16"/>
    </location>
</feature>
<keyword evidence="1" id="KW-0732">Signal</keyword>
<dbReference type="CDD" id="cd09220">
    <property type="entry name" value="GH64-GluB-like"/>
    <property type="match status" value="1"/>
</dbReference>
<sequence length="446" mass="46835">MRPFTILAALLGAAAASPISIFNRAPATDPDGFTPATPGGIEDIVITSKNTLNATAPSPDETTTISARALTANLPMSFVNNFSGGKVNAYIQGLDSDGRIVFVTSGGKLVYPSSGGSTVPVKINADLAIPMSGKGSALNFNLPIVLESGRVYFAEGNLQFFMVSIGGGKDGLVQPSAANPSDPSANINWGFVEFTFTRDKVVFANISYVDFVGLSLGTKLEVNGGATQAAQGLVTGAVQSICNDLRAQQNADGRAWAALCVADSSGRPVRALAPILYTDINPNTFANYWQGYVDQVWSAYASRALTIDTQMSAGKIQCRVANNVMTCPGDNKSYAKPSAKDIWGCNSGPFGKDGSENAVHLAVIPRLCAAFYRSTLLLAGGDVQPSLPSSKYYTVNPTSHYGRLVHKYEPDGKGYAFSYDDVNPDGENASGTVSSGNVKLLTFTIA</sequence>
<gene>
    <name evidence="3" type="ORF">E0L32_000917</name>
</gene>
<dbReference type="PROSITE" id="PS52006">
    <property type="entry name" value="GH64"/>
    <property type="match status" value="1"/>
</dbReference>
<evidence type="ECO:0000313" key="4">
    <source>
        <dbReference type="Proteomes" id="UP000319257"/>
    </source>
</evidence>
<dbReference type="STRING" id="1093900.A0A507B7Y0"/>
<evidence type="ECO:0000256" key="1">
    <source>
        <dbReference type="SAM" id="SignalP"/>
    </source>
</evidence>
<dbReference type="PANTHER" id="PTHR38165:SF1">
    <property type="entry name" value="GLUCANASE B"/>
    <property type="match status" value="1"/>
</dbReference>
<dbReference type="RefSeq" id="XP_030994451.1">
    <property type="nucleotide sequence ID" value="XM_031144122.1"/>
</dbReference>
<dbReference type="Pfam" id="PF16483">
    <property type="entry name" value="Glyco_hydro_64"/>
    <property type="match status" value="1"/>
</dbReference>
<keyword evidence="4" id="KW-1185">Reference proteome</keyword>
<proteinExistence type="predicted"/>
<dbReference type="InterPro" id="IPR042517">
    <property type="entry name" value="Glyco_hydro_64_N_2"/>
</dbReference>
<name>A0A507B7Y0_9PEZI</name>
<dbReference type="InterPro" id="IPR037176">
    <property type="entry name" value="Osmotin/thaumatin-like_sf"/>
</dbReference>
<protein>
    <recommendedName>
        <fullName evidence="2">GH64 domain-containing protein</fullName>
    </recommendedName>
</protein>
<dbReference type="PANTHER" id="PTHR38165">
    <property type="match status" value="1"/>
</dbReference>
<dbReference type="EMBL" id="SKBQ01000003">
    <property type="protein sequence ID" value="TPX12740.1"/>
    <property type="molecule type" value="Genomic_DNA"/>
</dbReference>
<dbReference type="InParanoid" id="A0A507B7Y0"/>
<dbReference type="Proteomes" id="UP000319257">
    <property type="component" value="Unassembled WGS sequence"/>
</dbReference>
<dbReference type="AlphaFoldDB" id="A0A507B7Y0"/>
<dbReference type="InterPro" id="IPR032477">
    <property type="entry name" value="Glyco_hydro_64"/>
</dbReference>
<dbReference type="GeneID" id="41968364"/>
<feature type="domain" description="GH64" evidence="2">
    <location>
        <begin position="71"/>
        <end position="443"/>
    </location>
</feature>
<dbReference type="Gene3D" id="3.30.920.50">
    <property type="entry name" value="Beta-1,3-glucanase, C-terminal domain"/>
    <property type="match status" value="1"/>
</dbReference>
<dbReference type="InterPro" id="IPR037398">
    <property type="entry name" value="Glyco_hydro_64_fam"/>
</dbReference>
<comment type="caution">
    <text evidence="3">The sequence shown here is derived from an EMBL/GenBank/DDBJ whole genome shotgun (WGS) entry which is preliminary data.</text>
</comment>
<accession>A0A507B7Y0</accession>